<dbReference type="PATRIC" id="fig|1129794.4.peg.2812"/>
<dbReference type="STRING" id="1129794.C427_2827"/>
<organism evidence="3 4">
    <name type="scientific">Paraglaciecola psychrophila 170</name>
    <dbReference type="NCBI Taxonomy" id="1129794"/>
    <lineage>
        <taxon>Bacteria</taxon>
        <taxon>Pseudomonadati</taxon>
        <taxon>Pseudomonadota</taxon>
        <taxon>Gammaproteobacteria</taxon>
        <taxon>Alteromonadales</taxon>
        <taxon>Alteromonadaceae</taxon>
        <taxon>Paraglaciecola</taxon>
    </lineage>
</organism>
<sequence length="551" mass="61154">MLGITLQVDDKDQYLDLIISPSLLKDKVEANIIFELVQKSVFKHFFIFDENIIEAVNNCKSVTKDNISDVIEHRIGERRDTQIKTRIVDDQLSAYLTITAGYAGKLPSVKSLLKELNAFSIKRGISKKRLISLVHQTAQAFPGEVFEELIAKGLAPRVGKPSRLKPLVQNALDRILKPQTVGSARVDMRNLGSIICVQKGTELLRRMPPTEGRRGFTVGGDIIDAKSGEWVKFIPGEGTVISDGDENLLLADFSGMPKFKDQKMWVDNIFTCKGVNVGSGNVNYDGSVLVNGDVTESMEIHATGDVTVNGFVESATIHAGGDIIITEGAMGKVNDSATEYSTSLTSKGSVHVQHGQGLDINCNGNVTVGRQLAYSRINCRGKVTVGAIDKPNGNIFACTVKCQDTITAGTLGAVSGSSLSIDYSEGFNTLLERKDTLDELLNKMKQNNNRHLERINIINSKFIPKDMQLRVDEANQMFKNETQLLEWLETKSNEMNQAKEQYQNNIQLIANKRVYPSVVVKLNNRTWRAEREYDKAKICFHGHQWHVEPLI</sequence>
<feature type="coiled-coil region" evidence="1">
    <location>
        <begin position="485"/>
        <end position="512"/>
    </location>
</feature>
<dbReference type="AlphaFoldDB" id="K6YUB4"/>
<dbReference type="PANTHER" id="PTHR38032">
    <property type="entry name" value="POLYMERASE-RELATED"/>
    <property type="match status" value="1"/>
</dbReference>
<dbReference type="RefSeq" id="WP_007635511.1">
    <property type="nucleotide sequence ID" value="NC_020514.1"/>
</dbReference>
<name>K6YUB4_9ALTE</name>
<evidence type="ECO:0000259" key="2">
    <source>
        <dbReference type="Pfam" id="PF20250"/>
    </source>
</evidence>
<evidence type="ECO:0000313" key="4">
    <source>
        <dbReference type="Proteomes" id="UP000011864"/>
    </source>
</evidence>
<dbReference type="HOGENOM" id="CLU_026157_0_0_6"/>
<dbReference type="InterPro" id="IPR046866">
    <property type="entry name" value="FapA_N"/>
</dbReference>
<keyword evidence="1" id="KW-0175">Coiled coil</keyword>
<dbReference type="OrthoDB" id="5807941at2"/>
<proteinExistence type="predicted"/>
<keyword evidence="4" id="KW-1185">Reference proteome</keyword>
<protein>
    <recommendedName>
        <fullName evidence="2">Flagellar Assembly Protein A N-terminal region domain-containing protein</fullName>
    </recommendedName>
</protein>
<dbReference type="Pfam" id="PF03961">
    <property type="entry name" value="FapA"/>
    <property type="match status" value="1"/>
</dbReference>
<dbReference type="KEGG" id="gps:C427_2827"/>
<accession>K6YUB4</accession>
<feature type="coiled-coil region" evidence="1">
    <location>
        <begin position="427"/>
        <end position="461"/>
    </location>
</feature>
<feature type="domain" description="Flagellar Assembly Protein A N-terminal region" evidence="2">
    <location>
        <begin position="85"/>
        <end position="261"/>
    </location>
</feature>
<evidence type="ECO:0000256" key="1">
    <source>
        <dbReference type="SAM" id="Coils"/>
    </source>
</evidence>
<evidence type="ECO:0000313" key="3">
    <source>
        <dbReference type="EMBL" id="AGH44936.1"/>
    </source>
</evidence>
<dbReference type="EMBL" id="CP003837">
    <property type="protein sequence ID" value="AGH44936.1"/>
    <property type="molecule type" value="Genomic_DNA"/>
</dbReference>
<dbReference type="PANTHER" id="PTHR38032:SF1">
    <property type="entry name" value="RNA-BINDING PROTEIN KHPB N-TERMINAL DOMAIN-CONTAINING PROTEIN"/>
    <property type="match status" value="1"/>
</dbReference>
<reference evidence="3 4" key="1">
    <citation type="journal article" date="2013" name="Genome Announc.">
        <title>Complete Genome Sequence of Glaciecola psychrophila Strain 170T.</title>
        <authorList>
            <person name="Yin J."/>
            <person name="Chen J."/>
            <person name="Liu G."/>
            <person name="Yu Y."/>
            <person name="Song L."/>
            <person name="Wang X."/>
            <person name="Qu X."/>
        </authorList>
    </citation>
    <scope>NUCLEOTIDE SEQUENCE [LARGE SCALE GENOMIC DNA]</scope>
    <source>
        <strain evidence="3 4">170</strain>
    </source>
</reference>
<dbReference type="InterPro" id="IPR046865">
    <property type="entry name" value="FapA_b_solenoid"/>
</dbReference>
<dbReference type="eggNOG" id="COG1315">
    <property type="taxonomic scope" value="Bacteria"/>
</dbReference>
<dbReference type="Pfam" id="PF20250">
    <property type="entry name" value="FapA_N"/>
    <property type="match status" value="1"/>
</dbReference>
<dbReference type="Proteomes" id="UP000011864">
    <property type="component" value="Chromosome"/>
</dbReference>
<gene>
    <name evidence="3" type="ORF">C427_2827</name>
</gene>
<dbReference type="InterPro" id="IPR005646">
    <property type="entry name" value="FapA"/>
</dbReference>